<feature type="compositionally biased region" description="Low complexity" evidence="4">
    <location>
        <begin position="160"/>
        <end position="187"/>
    </location>
</feature>
<dbReference type="PANTHER" id="PTHR15911:SF6">
    <property type="entry name" value="WW DOMAIN-CONTAINING ADAPTER PROTEIN WITH COILED-COIL"/>
    <property type="match status" value="1"/>
</dbReference>
<evidence type="ECO:0000256" key="1">
    <source>
        <dbReference type="ARBA" id="ARBA00004123"/>
    </source>
</evidence>
<feature type="compositionally biased region" description="Low complexity" evidence="4">
    <location>
        <begin position="130"/>
        <end position="151"/>
    </location>
</feature>
<dbReference type="PANTHER" id="PTHR15911">
    <property type="entry name" value="WW DOMAIN-CONTAINING ADAPTER PROTEIN WITH COILED-COIL"/>
    <property type="match status" value="1"/>
</dbReference>
<dbReference type="InterPro" id="IPR038867">
    <property type="entry name" value="WAC"/>
</dbReference>
<feature type="region of interest" description="Disordered" evidence="4">
    <location>
        <begin position="1"/>
        <end position="20"/>
    </location>
</feature>
<organism evidence="6">
    <name type="scientific">Anisakis simplex</name>
    <name type="common">Herring worm</name>
    <dbReference type="NCBI Taxonomy" id="6269"/>
    <lineage>
        <taxon>Eukaryota</taxon>
        <taxon>Metazoa</taxon>
        <taxon>Ecdysozoa</taxon>
        <taxon>Nematoda</taxon>
        <taxon>Chromadorea</taxon>
        <taxon>Rhabditida</taxon>
        <taxon>Spirurina</taxon>
        <taxon>Ascaridomorpha</taxon>
        <taxon>Ascaridoidea</taxon>
        <taxon>Anisakidae</taxon>
        <taxon>Anisakis</taxon>
        <taxon>Anisakis simplex complex</taxon>
    </lineage>
</organism>
<protein>
    <submittedName>
        <fullName evidence="6">WW domain-containing protein</fullName>
    </submittedName>
</protein>
<dbReference type="GO" id="GO:0003682">
    <property type="term" value="F:chromatin binding"/>
    <property type="evidence" value="ECO:0007669"/>
    <property type="project" value="TreeGrafter"/>
</dbReference>
<proteinExistence type="predicted"/>
<feature type="region of interest" description="Disordered" evidence="4">
    <location>
        <begin position="55"/>
        <end position="201"/>
    </location>
</feature>
<feature type="compositionally biased region" description="Low complexity" evidence="4">
    <location>
        <begin position="61"/>
        <end position="106"/>
    </location>
</feature>
<reference evidence="6" key="1">
    <citation type="submission" date="2017-02" db="UniProtKB">
        <authorList>
            <consortium name="WormBaseParasite"/>
        </authorList>
    </citation>
    <scope>IDENTIFICATION</scope>
</reference>
<keyword evidence="2" id="KW-0156">Chromatin regulator</keyword>
<dbReference type="Pfam" id="PF00397">
    <property type="entry name" value="WW"/>
    <property type="match status" value="1"/>
</dbReference>
<dbReference type="InterPro" id="IPR036020">
    <property type="entry name" value="WW_dom_sf"/>
</dbReference>
<feature type="domain" description="WW" evidence="5">
    <location>
        <begin position="19"/>
        <end position="47"/>
    </location>
</feature>
<dbReference type="InterPro" id="IPR001202">
    <property type="entry name" value="WW_dom"/>
</dbReference>
<dbReference type="CDD" id="cd00201">
    <property type="entry name" value="WW"/>
    <property type="match status" value="1"/>
</dbReference>
<dbReference type="SUPFAM" id="SSF51045">
    <property type="entry name" value="WW domain"/>
    <property type="match status" value="1"/>
</dbReference>
<name>A0A0M3JAW4_ANISI</name>
<keyword evidence="3" id="KW-0539">Nucleus</keyword>
<dbReference type="PROSITE" id="PS01159">
    <property type="entry name" value="WW_DOMAIN_1"/>
    <property type="match status" value="1"/>
</dbReference>
<evidence type="ECO:0000313" key="6">
    <source>
        <dbReference type="WBParaSite" id="ASIM_0000473701-mRNA-1"/>
    </source>
</evidence>
<dbReference type="GO" id="GO:0010506">
    <property type="term" value="P:regulation of autophagy"/>
    <property type="evidence" value="ECO:0007669"/>
    <property type="project" value="TreeGrafter"/>
</dbReference>
<dbReference type="SMART" id="SM00456">
    <property type="entry name" value="WW"/>
    <property type="match status" value="1"/>
</dbReference>
<dbReference type="GO" id="GO:1904263">
    <property type="term" value="P:positive regulation of TORC1 signaling"/>
    <property type="evidence" value="ECO:0007669"/>
    <property type="project" value="TreeGrafter"/>
</dbReference>
<evidence type="ECO:0000256" key="2">
    <source>
        <dbReference type="ARBA" id="ARBA00022853"/>
    </source>
</evidence>
<dbReference type="PROSITE" id="PS50020">
    <property type="entry name" value="WW_DOMAIN_2"/>
    <property type="match status" value="1"/>
</dbReference>
<dbReference type="GO" id="GO:0006325">
    <property type="term" value="P:chromatin organization"/>
    <property type="evidence" value="ECO:0007669"/>
    <property type="project" value="UniProtKB-KW"/>
</dbReference>
<evidence type="ECO:0000259" key="5">
    <source>
        <dbReference type="PROSITE" id="PS50020"/>
    </source>
</evidence>
<dbReference type="WBParaSite" id="ASIM_0000473701-mRNA-1">
    <property type="protein sequence ID" value="ASIM_0000473701-mRNA-1"/>
    <property type="gene ID" value="ASIM_0000473701"/>
</dbReference>
<dbReference type="GO" id="GO:0000993">
    <property type="term" value="F:RNA polymerase II complex binding"/>
    <property type="evidence" value="ECO:0007669"/>
    <property type="project" value="TreeGrafter"/>
</dbReference>
<dbReference type="AlphaFoldDB" id="A0A0M3JAW4"/>
<evidence type="ECO:0000256" key="3">
    <source>
        <dbReference type="ARBA" id="ARBA00023242"/>
    </source>
</evidence>
<evidence type="ECO:0000256" key="4">
    <source>
        <dbReference type="SAM" id="MobiDB-lite"/>
    </source>
</evidence>
<dbReference type="Gene3D" id="2.20.70.10">
    <property type="match status" value="1"/>
</dbReference>
<sequence length="305" mass="34980">LKDRHSTTSSNPRLREFGPWTEQYSSSGKRYFYNRETEVSQWEKPVEWREYEKSLADNTTSHSPISSSSGARAAAASSSVNYSSYAQQRQQPQPQYVTQTSTTPSSNLIYDDPSKSGNLRKTKSNRDVLAQQYAQQQQQQQIQQPHTQVHPQPQPHHHPSQAQPQMQAQPQPQPQMHPQLQQAQPQPSRNKRPAPDVDEDDMIGPVIFNEEQHRRFFRPDLVSYIRRWPSEEYEQSAWKADGIIHNLTLQILNVSCDLKCARSLVKTAEMRSSLLSQKLTFLADHQRQLEATFALPSLPSASTTF</sequence>
<accession>A0A0M3JAW4</accession>
<comment type="subcellular location">
    <subcellularLocation>
        <location evidence="1">Nucleus</location>
    </subcellularLocation>
</comment>
<dbReference type="GO" id="GO:0005634">
    <property type="term" value="C:nucleus"/>
    <property type="evidence" value="ECO:0007669"/>
    <property type="project" value="UniProtKB-SubCell"/>
</dbReference>